<dbReference type="Pfam" id="PF13531">
    <property type="entry name" value="SBP_bac_11"/>
    <property type="match status" value="1"/>
</dbReference>
<accession>A0ABW3C1M4</accession>
<dbReference type="NCBIfam" id="TIGR01256">
    <property type="entry name" value="modA"/>
    <property type="match status" value="1"/>
</dbReference>
<comment type="similarity">
    <text evidence="1">Belongs to the bacterial solute-binding protein ModA family.</text>
</comment>
<dbReference type="PIRSF" id="PIRSF004846">
    <property type="entry name" value="ModA"/>
    <property type="match status" value="1"/>
</dbReference>
<reference evidence="6" key="1">
    <citation type="journal article" date="2019" name="Int. J. Syst. Evol. Microbiol.">
        <title>The Global Catalogue of Microorganisms (GCM) 10K type strain sequencing project: providing services to taxonomists for standard genome sequencing and annotation.</title>
        <authorList>
            <consortium name="The Broad Institute Genomics Platform"/>
            <consortium name="The Broad Institute Genome Sequencing Center for Infectious Disease"/>
            <person name="Wu L."/>
            <person name="Ma J."/>
        </authorList>
    </citation>
    <scope>NUCLEOTIDE SEQUENCE [LARGE SCALE GENOMIC DNA]</scope>
    <source>
        <strain evidence="6">CCUG 52537</strain>
    </source>
</reference>
<dbReference type="PANTHER" id="PTHR30632:SF17">
    <property type="entry name" value="MOLYBDATE-BINDING PROTEIN MODA"/>
    <property type="match status" value="1"/>
</dbReference>
<sequence>MIHAARIVSLVLLALLGALPARAESPAPVVLAAASLQEALSEAADAWAKQRHPRPVLSFAGSSALARQIEAGAPADLFISADEEWMDHLEQRSLFASGSRRVVAGNRLVLIAPSDSSITLRIAKGFPLARALGTGRLAMADPAGVPAGRYGRAALESLGVWTAVEPRVVRSENVRAALALVERGEAPLGIVYATDAAASRKVRVVGVFPASSHPPIRYPAARLKAAQAKDTSAFLAFLGSRQARAIFVRHGFSTP</sequence>
<feature type="chain" id="PRO_5046164953" evidence="4">
    <location>
        <begin position="24"/>
        <end position="255"/>
    </location>
</feature>
<feature type="signal peptide" evidence="4">
    <location>
        <begin position="1"/>
        <end position="23"/>
    </location>
</feature>
<dbReference type="RefSeq" id="WP_381487669.1">
    <property type="nucleotide sequence ID" value="NZ_JBHTIK010000002.1"/>
</dbReference>
<dbReference type="InterPro" id="IPR005950">
    <property type="entry name" value="ModA"/>
</dbReference>
<evidence type="ECO:0000313" key="5">
    <source>
        <dbReference type="EMBL" id="MFD0847893.1"/>
    </source>
</evidence>
<keyword evidence="6" id="KW-1185">Reference proteome</keyword>
<evidence type="ECO:0000313" key="6">
    <source>
        <dbReference type="Proteomes" id="UP001597124"/>
    </source>
</evidence>
<name>A0ABW3C1M4_SPHXN</name>
<protein>
    <submittedName>
        <fullName evidence="5">Molybdate ABC transporter substrate-binding protein</fullName>
    </submittedName>
</protein>
<dbReference type="CDD" id="cd13536">
    <property type="entry name" value="PBP2_EcModA"/>
    <property type="match status" value="1"/>
</dbReference>
<dbReference type="PANTHER" id="PTHR30632">
    <property type="entry name" value="MOLYBDATE-BINDING PERIPLASMIC PROTEIN"/>
    <property type="match status" value="1"/>
</dbReference>
<dbReference type="SUPFAM" id="SSF53850">
    <property type="entry name" value="Periplasmic binding protein-like II"/>
    <property type="match status" value="1"/>
</dbReference>
<evidence type="ECO:0000256" key="1">
    <source>
        <dbReference type="ARBA" id="ARBA00009175"/>
    </source>
</evidence>
<dbReference type="Gene3D" id="3.40.190.10">
    <property type="entry name" value="Periplasmic binding protein-like II"/>
    <property type="match status" value="2"/>
</dbReference>
<gene>
    <name evidence="5" type="primary">modA</name>
    <name evidence="5" type="ORF">ACFQ00_06105</name>
</gene>
<keyword evidence="2" id="KW-0479">Metal-binding</keyword>
<dbReference type="Proteomes" id="UP001597124">
    <property type="component" value="Unassembled WGS sequence"/>
</dbReference>
<evidence type="ECO:0000256" key="2">
    <source>
        <dbReference type="ARBA" id="ARBA00022723"/>
    </source>
</evidence>
<dbReference type="InterPro" id="IPR050682">
    <property type="entry name" value="ModA/WtpA"/>
</dbReference>
<evidence type="ECO:0000256" key="4">
    <source>
        <dbReference type="SAM" id="SignalP"/>
    </source>
</evidence>
<evidence type="ECO:0000256" key="3">
    <source>
        <dbReference type="ARBA" id="ARBA00022729"/>
    </source>
</evidence>
<dbReference type="EMBL" id="JBHTIK010000002">
    <property type="protein sequence ID" value="MFD0847893.1"/>
    <property type="molecule type" value="Genomic_DNA"/>
</dbReference>
<proteinExistence type="inferred from homology"/>
<comment type="caution">
    <text evidence="5">The sequence shown here is derived from an EMBL/GenBank/DDBJ whole genome shotgun (WGS) entry which is preliminary data.</text>
</comment>
<organism evidence="5 6">
    <name type="scientific">Sphingosinicella xenopeptidilytica</name>
    <dbReference type="NCBI Taxonomy" id="364098"/>
    <lineage>
        <taxon>Bacteria</taxon>
        <taxon>Pseudomonadati</taxon>
        <taxon>Pseudomonadota</taxon>
        <taxon>Alphaproteobacteria</taxon>
        <taxon>Sphingomonadales</taxon>
        <taxon>Sphingosinicellaceae</taxon>
        <taxon>Sphingosinicella</taxon>
    </lineage>
</organism>
<keyword evidence="3 4" id="KW-0732">Signal</keyword>